<dbReference type="Proteomes" id="UP001160130">
    <property type="component" value="Unassembled WGS sequence"/>
</dbReference>
<name>A0ABT6KYQ5_9MYCO</name>
<organism evidence="2 3">
    <name type="scientific">Mycolicibacterium frederiksbergense</name>
    <dbReference type="NCBI Taxonomy" id="117567"/>
    <lineage>
        <taxon>Bacteria</taxon>
        <taxon>Bacillati</taxon>
        <taxon>Actinomycetota</taxon>
        <taxon>Actinomycetes</taxon>
        <taxon>Mycobacteriales</taxon>
        <taxon>Mycobacteriaceae</taxon>
        <taxon>Mycolicibacterium</taxon>
    </lineage>
</organism>
<reference evidence="2 3" key="1">
    <citation type="submission" date="2023-04" db="EMBL/GenBank/DDBJ databases">
        <title>Forest soil microbial communities from Buena Vista Peninsula, Colon Province, Panama.</title>
        <authorList>
            <person name="Bouskill N."/>
        </authorList>
    </citation>
    <scope>NUCLEOTIDE SEQUENCE [LARGE SCALE GENOMIC DNA]</scope>
    <source>
        <strain evidence="2 3">AC80</strain>
    </source>
</reference>
<comment type="caution">
    <text evidence="2">The sequence shown here is derived from an EMBL/GenBank/DDBJ whole genome shotgun (WGS) entry which is preliminary data.</text>
</comment>
<protein>
    <submittedName>
        <fullName evidence="2">Uncharacterized protein</fullName>
    </submittedName>
</protein>
<gene>
    <name evidence="2" type="ORF">M2272_002464</name>
</gene>
<evidence type="ECO:0000256" key="1">
    <source>
        <dbReference type="SAM" id="MobiDB-lite"/>
    </source>
</evidence>
<feature type="compositionally biased region" description="Basic and acidic residues" evidence="1">
    <location>
        <begin position="45"/>
        <end position="55"/>
    </location>
</feature>
<evidence type="ECO:0000313" key="3">
    <source>
        <dbReference type="Proteomes" id="UP001160130"/>
    </source>
</evidence>
<keyword evidence="3" id="KW-1185">Reference proteome</keyword>
<dbReference type="EMBL" id="JARXVE010000003">
    <property type="protein sequence ID" value="MDH6195824.1"/>
    <property type="molecule type" value="Genomic_DNA"/>
</dbReference>
<evidence type="ECO:0000313" key="2">
    <source>
        <dbReference type="EMBL" id="MDH6195824.1"/>
    </source>
</evidence>
<accession>A0ABT6KYQ5</accession>
<sequence length="73" mass="7784">MPARLTALRDQSVGSIGQCLGGLTFGAHHRHHENASGGESLDQGTVDREGQHSEIDPLLEADVDMGPTGERHQ</sequence>
<proteinExistence type="predicted"/>
<feature type="region of interest" description="Disordered" evidence="1">
    <location>
        <begin position="28"/>
        <end position="73"/>
    </location>
</feature>